<reference evidence="4" key="1">
    <citation type="submission" date="2017-04" db="EMBL/GenBank/DDBJ databases">
        <authorList>
            <person name="Varghese N."/>
            <person name="Submissions S."/>
        </authorList>
    </citation>
    <scope>NUCLEOTIDE SEQUENCE [LARGE SCALE GENOMIC DNA]</scope>
    <source>
        <strain evidence="4">RKEM611</strain>
    </source>
</reference>
<dbReference type="PROSITE" id="PS51257">
    <property type="entry name" value="PROKAR_LIPOPROTEIN"/>
    <property type="match status" value="1"/>
</dbReference>
<feature type="region of interest" description="Disordered" evidence="1">
    <location>
        <begin position="18"/>
        <end position="71"/>
    </location>
</feature>
<dbReference type="RefSeq" id="WP_132319726.1">
    <property type="nucleotide sequence ID" value="NZ_FWZT01000015.1"/>
</dbReference>
<evidence type="ECO:0000256" key="1">
    <source>
        <dbReference type="SAM" id="MobiDB-lite"/>
    </source>
</evidence>
<dbReference type="Gene3D" id="1.25.40.10">
    <property type="entry name" value="Tetratricopeptide repeat domain"/>
    <property type="match status" value="1"/>
</dbReference>
<keyword evidence="2" id="KW-0732">Signal</keyword>
<dbReference type="Pfam" id="PF14559">
    <property type="entry name" value="TPR_19"/>
    <property type="match status" value="1"/>
</dbReference>
<proteinExistence type="predicted"/>
<dbReference type="AlphaFoldDB" id="A0A1Y6C7R6"/>
<protein>
    <submittedName>
        <fullName evidence="3">Tetratricopeptide repeat-containing protein</fullName>
    </submittedName>
</protein>
<evidence type="ECO:0000313" key="4">
    <source>
        <dbReference type="Proteomes" id="UP000192907"/>
    </source>
</evidence>
<dbReference type="InterPro" id="IPR011990">
    <property type="entry name" value="TPR-like_helical_dom_sf"/>
</dbReference>
<organism evidence="3 4">
    <name type="scientific">Pseudobacteriovorax antillogorgiicola</name>
    <dbReference type="NCBI Taxonomy" id="1513793"/>
    <lineage>
        <taxon>Bacteria</taxon>
        <taxon>Pseudomonadati</taxon>
        <taxon>Bdellovibrionota</taxon>
        <taxon>Oligoflexia</taxon>
        <taxon>Oligoflexales</taxon>
        <taxon>Pseudobacteriovoracaceae</taxon>
        <taxon>Pseudobacteriovorax</taxon>
    </lineage>
</organism>
<evidence type="ECO:0000256" key="2">
    <source>
        <dbReference type="SAM" id="SignalP"/>
    </source>
</evidence>
<dbReference type="EMBL" id="FWZT01000015">
    <property type="protein sequence ID" value="SMF49334.1"/>
    <property type="molecule type" value="Genomic_DNA"/>
</dbReference>
<feature type="compositionally biased region" description="Basic and acidic residues" evidence="1">
    <location>
        <begin position="26"/>
        <end position="41"/>
    </location>
</feature>
<gene>
    <name evidence="3" type="ORF">SAMN06296036_11567</name>
</gene>
<feature type="signal peptide" evidence="2">
    <location>
        <begin position="1"/>
        <end position="20"/>
    </location>
</feature>
<evidence type="ECO:0000313" key="3">
    <source>
        <dbReference type="EMBL" id="SMF49334.1"/>
    </source>
</evidence>
<name>A0A1Y6C7R6_9BACT</name>
<accession>A0A1Y6C7R6</accession>
<feature type="compositionally biased region" description="Basic residues" evidence="1">
    <location>
        <begin position="42"/>
        <end position="67"/>
    </location>
</feature>
<sequence length="161" mass="18497">MKLILLVTVMLGLSSCVTPNQDFEPPEPKPDLPPEKPEQRRPTPKSHRQSGPRAQKKAVTHLIRKSKSHLDEGRMDQAIASMERAYRIDYRDPEVSYMMARSLFAKGKENQAEQWALKSLGLWHPSQSHQKRKAWELISQCRLRRGDYKGANQAIEAARNL</sequence>
<dbReference type="Proteomes" id="UP000192907">
    <property type="component" value="Unassembled WGS sequence"/>
</dbReference>
<feature type="chain" id="PRO_5012689709" evidence="2">
    <location>
        <begin position="21"/>
        <end position="161"/>
    </location>
</feature>
<dbReference type="SUPFAM" id="SSF48452">
    <property type="entry name" value="TPR-like"/>
    <property type="match status" value="1"/>
</dbReference>
<dbReference type="STRING" id="1513793.SAMN06296036_11567"/>
<keyword evidence="4" id="KW-1185">Reference proteome</keyword>